<accession>A0A4Y2F0Z4</accession>
<reference evidence="2 3" key="1">
    <citation type="journal article" date="2019" name="Sci. Rep.">
        <title>Orb-weaving spider Araneus ventricosus genome elucidates the spidroin gene catalogue.</title>
        <authorList>
            <person name="Kono N."/>
            <person name="Nakamura H."/>
            <person name="Ohtoshi R."/>
            <person name="Moran D.A.P."/>
            <person name="Shinohara A."/>
            <person name="Yoshida Y."/>
            <person name="Fujiwara M."/>
            <person name="Mori M."/>
            <person name="Tomita M."/>
            <person name="Arakawa K."/>
        </authorList>
    </citation>
    <scope>NUCLEOTIDE SEQUENCE [LARGE SCALE GENOMIC DNA]</scope>
</reference>
<protein>
    <submittedName>
        <fullName evidence="2">Uncharacterized protein</fullName>
    </submittedName>
</protein>
<feature type="region of interest" description="Disordered" evidence="1">
    <location>
        <begin position="1"/>
        <end position="20"/>
    </location>
</feature>
<evidence type="ECO:0000313" key="3">
    <source>
        <dbReference type="Proteomes" id="UP000499080"/>
    </source>
</evidence>
<keyword evidence="3" id="KW-1185">Reference proteome</keyword>
<evidence type="ECO:0000256" key="1">
    <source>
        <dbReference type="SAM" id="MobiDB-lite"/>
    </source>
</evidence>
<name>A0A4Y2F0Z4_ARAVE</name>
<dbReference type="EMBL" id="BGPR01000769">
    <property type="protein sequence ID" value="GBM34781.1"/>
    <property type="molecule type" value="Genomic_DNA"/>
</dbReference>
<organism evidence="2 3">
    <name type="scientific">Araneus ventricosus</name>
    <name type="common">Orbweaver spider</name>
    <name type="synonym">Epeira ventricosa</name>
    <dbReference type="NCBI Taxonomy" id="182803"/>
    <lineage>
        <taxon>Eukaryota</taxon>
        <taxon>Metazoa</taxon>
        <taxon>Ecdysozoa</taxon>
        <taxon>Arthropoda</taxon>
        <taxon>Chelicerata</taxon>
        <taxon>Arachnida</taxon>
        <taxon>Araneae</taxon>
        <taxon>Araneomorphae</taxon>
        <taxon>Entelegynae</taxon>
        <taxon>Araneoidea</taxon>
        <taxon>Araneidae</taxon>
        <taxon>Araneus</taxon>
    </lineage>
</organism>
<comment type="caution">
    <text evidence="2">The sequence shown here is derived from an EMBL/GenBank/DDBJ whole genome shotgun (WGS) entry which is preliminary data.</text>
</comment>
<gene>
    <name evidence="2" type="ORF">AVEN_7834_1</name>
</gene>
<proteinExistence type="predicted"/>
<dbReference type="Proteomes" id="UP000499080">
    <property type="component" value="Unassembled WGS sequence"/>
</dbReference>
<sequence>MATGIARVSRNNDNGILRPEERGTPCLTMFLITFKLLLSIGCNDVHVYEYSEHTSSKPENIGGQYSY</sequence>
<evidence type="ECO:0000313" key="2">
    <source>
        <dbReference type="EMBL" id="GBM34781.1"/>
    </source>
</evidence>
<dbReference type="AlphaFoldDB" id="A0A4Y2F0Z4"/>